<comment type="subcellular location">
    <subcellularLocation>
        <location evidence="1">Golgi apparatus</location>
    </subcellularLocation>
</comment>
<evidence type="ECO:0000256" key="2">
    <source>
        <dbReference type="ARBA" id="ARBA00022448"/>
    </source>
</evidence>
<proteinExistence type="predicted"/>
<dbReference type="Pfam" id="PF23036">
    <property type="entry name" value="TRAPPC10_1st"/>
    <property type="match status" value="2"/>
</dbReference>
<dbReference type="InterPro" id="IPR055504">
    <property type="entry name" value="DUF7076"/>
</dbReference>
<dbReference type="GO" id="GO:0006891">
    <property type="term" value="P:intra-Golgi vesicle-mediated transport"/>
    <property type="evidence" value="ECO:0007669"/>
    <property type="project" value="TreeGrafter"/>
</dbReference>
<feature type="domain" description="TRAPPC10/Trs130 N-terminal" evidence="6">
    <location>
        <begin position="110"/>
        <end position="242"/>
    </location>
</feature>
<evidence type="ECO:0000313" key="11">
    <source>
        <dbReference type="Proteomes" id="UP000243723"/>
    </source>
</evidence>
<feature type="region of interest" description="Disordered" evidence="4">
    <location>
        <begin position="1417"/>
        <end position="1437"/>
    </location>
</feature>
<reference evidence="10 11" key="1">
    <citation type="submission" date="2017-05" db="EMBL/GenBank/DDBJ databases">
        <title>Draft genome sequence of Elsinoe australis.</title>
        <authorList>
            <person name="Cheng Q."/>
        </authorList>
    </citation>
    <scope>NUCLEOTIDE SEQUENCE [LARGE SCALE GENOMIC DNA]</scope>
    <source>
        <strain evidence="10 11">NL1</strain>
    </source>
</reference>
<dbReference type="InterPro" id="IPR055505">
    <property type="entry name" value="DUF7077"/>
</dbReference>
<feature type="domain" description="DUF7077" evidence="8">
    <location>
        <begin position="942"/>
        <end position="1060"/>
    </location>
</feature>
<dbReference type="GO" id="GO:0005829">
    <property type="term" value="C:cytosol"/>
    <property type="evidence" value="ECO:0007669"/>
    <property type="project" value="GOC"/>
</dbReference>
<dbReference type="InterPro" id="IPR056913">
    <property type="entry name" value="TRAPPC10/Trs130_N"/>
</dbReference>
<evidence type="ECO:0000256" key="4">
    <source>
        <dbReference type="SAM" id="MobiDB-lite"/>
    </source>
</evidence>
<evidence type="ECO:0000256" key="1">
    <source>
        <dbReference type="ARBA" id="ARBA00004555"/>
    </source>
</evidence>
<comment type="caution">
    <text evidence="10">The sequence shown here is derived from an EMBL/GenBank/DDBJ whole genome shotgun (WGS) entry which is preliminary data.</text>
</comment>
<dbReference type="GO" id="GO:1990071">
    <property type="term" value="C:TRAPPII protein complex"/>
    <property type="evidence" value="ECO:0007669"/>
    <property type="project" value="InterPro"/>
</dbReference>
<feature type="compositionally biased region" description="Low complexity" evidence="4">
    <location>
        <begin position="60"/>
        <end position="77"/>
    </location>
</feature>
<dbReference type="InterPro" id="IPR056916">
    <property type="entry name" value="NTS_TR130"/>
</dbReference>
<dbReference type="InterPro" id="IPR045126">
    <property type="entry name" value="TRAPPC10/Trs130"/>
</dbReference>
<dbReference type="PANTHER" id="PTHR13251:SF3">
    <property type="entry name" value="TRAFFICKING PROTEIN PARTICLE COMPLEX SUBUNIT 10"/>
    <property type="match status" value="1"/>
</dbReference>
<keyword evidence="2" id="KW-0813">Transport</keyword>
<keyword evidence="11" id="KW-1185">Reference proteome</keyword>
<evidence type="ECO:0000259" key="6">
    <source>
        <dbReference type="Pfam" id="PF23036"/>
    </source>
</evidence>
<dbReference type="OrthoDB" id="10256906at2759"/>
<dbReference type="Pfam" id="PF24965">
    <property type="entry name" value="TRS130_4HB"/>
    <property type="match status" value="1"/>
</dbReference>
<feature type="domain" description="TRAPPC10/Trs130 C-terminal" evidence="5">
    <location>
        <begin position="1269"/>
        <end position="1388"/>
    </location>
</feature>
<feature type="region of interest" description="Disordered" evidence="4">
    <location>
        <begin position="188"/>
        <end position="214"/>
    </location>
</feature>
<name>A0A2P8ABT2_9PEZI</name>
<dbReference type="Pfam" id="PF23273">
    <property type="entry name" value="DUF7076"/>
    <property type="match status" value="1"/>
</dbReference>
<feature type="compositionally biased region" description="Polar residues" evidence="4">
    <location>
        <begin position="1417"/>
        <end position="1427"/>
    </location>
</feature>
<evidence type="ECO:0000259" key="5">
    <source>
        <dbReference type="Pfam" id="PF12584"/>
    </source>
</evidence>
<gene>
    <name evidence="10" type="ORF">B9Z65_9122</name>
</gene>
<dbReference type="Pfam" id="PF23274">
    <property type="entry name" value="DUF7077"/>
    <property type="match status" value="1"/>
</dbReference>
<dbReference type="STRING" id="40998.A0A2P8ABT2"/>
<dbReference type="PANTHER" id="PTHR13251">
    <property type="entry name" value="EPILEPSY HOLOPROSENCEPHALY CANDIDATE 1/TMEM1"/>
    <property type="match status" value="1"/>
</dbReference>
<evidence type="ECO:0000259" key="9">
    <source>
        <dbReference type="Pfam" id="PF24967"/>
    </source>
</evidence>
<dbReference type="Proteomes" id="UP000243723">
    <property type="component" value="Unassembled WGS sequence"/>
</dbReference>
<feature type="region of interest" description="Disordered" evidence="4">
    <location>
        <begin position="60"/>
        <end position="116"/>
    </location>
</feature>
<dbReference type="EMBL" id="NHZQ01000037">
    <property type="protein sequence ID" value="PSK57920.1"/>
    <property type="molecule type" value="Genomic_DNA"/>
</dbReference>
<evidence type="ECO:0000313" key="10">
    <source>
        <dbReference type="EMBL" id="PSK57920.1"/>
    </source>
</evidence>
<sequence>MERSSSSKVTVEYHDPSGVFSLLQSELETRLPLRNLNWKSPSRPLRNIDALHVEFVPDAATSSGSSSASASIQRSTSVRSARKQSGDLWGGSRPAGHRSVSQPVGDSPVKERRHQIPGLRETPYLKLFILRCDDKEAYKAVHRQQLKDWVKRTSPPVQNTSALNKHDNHDASEWMIIHVVIPDTQAASEPRWTAAKNDPDELAERSKGKTKWTGKGTTTVFDKVRADFFPSSKSALERVAQIRLPKNVVPPTFLPKVPVQSQLSESSQEQENAWQDLIAKFKTQILQSFDLRVAQFEEDIREREAQRALPGWNFCTFFTLKEGLARGFESVGLVEDALAIYDELAAGLDATTNNNTAFLGDMAALRRELMNLSSLGGETDSDAHNCILELLDLPLDISRKDYRNLIVSSTISLFDFHTYIFARQRLLIYRLGSFEPQDAPPESAKTPQSASIEKPEKIKSDEQLLHVAEVCRRASAFVSNNTRTLRKEMETTSGLIDHSRYDAIVQSVAASWAYTISDKVLAETSVSLIYSPGAGAETPVDPGFNFPQGANSYPTRRSSLKTVPPTPKSGVVVYENEKYALSSDDGPVKPATAGSGLAELAASRGELCLLQRRFLESLALKKDWRAGWTAFGKSSTAGDLITHEEGEPQKGDHLSFLNSEILDALQSVEAFRTAYENVTDLAIRHLMLGSRTAAVENLLGDLALLKYQAGDYTGAAQIFQKLVSKYTSRNWSAIESEMLQVYLQCLKILNRKDEYVRMAIGLLRKASQRGPTAKGLSDRPSDNTTSLRELIEFSKEGSATFKASFDDLFSNLHVIPEIQQFDDRDGFSLDLSFSSKLEEEINIEAIKLKLVSTSGPVQELILETQSSQTVSGGQIHTEVFTTASALGLFSVQQIMVEMGKLLFVHTYEPKQKQTPFGFAERVVTKSDMELTGPVVMVYPRAEALAMRIKACPDIHIDKQRSLYIEIDAGSLDFDEITLRLKPGTAGLRLHPQDATVVQPGNATLSIGSSNAISFTIPANNSWTIKVPYTLETPRTDLSVKAEAVCTRSGQTYSFFVEDEISTDLLLDVDVNDVFKPTDLFSRFSIRTTDSEPLILHSVDIQSTKAYTVAALPCSPDMPVFEKQPVSLACRIRKNQENTSKTSADNDSALELIVAYSSLAAVVTDQIAQLLDASLKESELGPFRRLILYIFKRLFTEHLEPKSLEDTILLQEFLLPSYTTLGWEAYLPALPSSTRNILKTHLQNFHTTHAKIPMTTAALPQSHRRTLIIPVDVPTISLLATARLTLDTSTSPSPRLPPLAIVGQPLPTTLHISYTTQWSALTTPPPATRTLTFTIPDSPDSWLLAGPSTATFTAKEGEDTRFPLLLIPLVPGTLTLPNVEVHIAWPANAAEDTPVPTPVSAAPSSASVRTVLNTSLLSPRSTGASMSDSPGARSGTEMMGLRSPGLRSPGLVSPGITSPGLGQDGTGSYACETNCESAGVTVLVVRPPGKVEVSVTEGASTSYHGGGGSPALGTGLGVEIGQEGRGRLGSVDILGMGVGKVKG</sequence>
<dbReference type="Pfam" id="PF12584">
    <property type="entry name" value="TRAPPC10"/>
    <property type="match status" value="1"/>
</dbReference>
<feature type="domain" description="Trs130 NTS" evidence="9">
    <location>
        <begin position="655"/>
        <end position="751"/>
    </location>
</feature>
<feature type="domain" description="TRAPPC10/Trs130 N-terminal" evidence="6">
    <location>
        <begin position="263"/>
        <end position="432"/>
    </location>
</feature>
<evidence type="ECO:0000256" key="3">
    <source>
        <dbReference type="ARBA" id="ARBA00023034"/>
    </source>
</evidence>
<accession>A0A2P8ABT2</accession>
<evidence type="ECO:0000259" key="8">
    <source>
        <dbReference type="Pfam" id="PF23274"/>
    </source>
</evidence>
<feature type="domain" description="DUF7076" evidence="7">
    <location>
        <begin position="791"/>
        <end position="908"/>
    </location>
</feature>
<dbReference type="Pfam" id="PF24967">
    <property type="entry name" value="NTS_TR130"/>
    <property type="match status" value="1"/>
</dbReference>
<keyword evidence="3" id="KW-0333">Golgi apparatus</keyword>
<organism evidence="10 11">
    <name type="scientific">Elsinoe australis</name>
    <dbReference type="NCBI Taxonomy" id="40998"/>
    <lineage>
        <taxon>Eukaryota</taxon>
        <taxon>Fungi</taxon>
        <taxon>Dikarya</taxon>
        <taxon>Ascomycota</taxon>
        <taxon>Pezizomycotina</taxon>
        <taxon>Dothideomycetes</taxon>
        <taxon>Dothideomycetidae</taxon>
        <taxon>Myriangiales</taxon>
        <taxon>Elsinoaceae</taxon>
        <taxon>Elsinoe</taxon>
    </lineage>
</organism>
<feature type="compositionally biased region" description="Basic and acidic residues" evidence="4">
    <location>
        <begin position="197"/>
        <end position="207"/>
    </location>
</feature>
<dbReference type="InterPro" id="IPR022233">
    <property type="entry name" value="TRAPPC10/Trs130_C"/>
</dbReference>
<evidence type="ECO:0000259" key="7">
    <source>
        <dbReference type="Pfam" id="PF23273"/>
    </source>
</evidence>
<dbReference type="GO" id="GO:0034498">
    <property type="term" value="P:early endosome to Golgi transport"/>
    <property type="evidence" value="ECO:0007669"/>
    <property type="project" value="TreeGrafter"/>
</dbReference>
<protein>
    <submittedName>
        <fullName evidence="10">Trafficking protein particle complex II-specific subunit 130</fullName>
    </submittedName>
</protein>